<dbReference type="InterPro" id="IPR015064">
    <property type="entry name" value="Sda"/>
</dbReference>
<reference evidence="2" key="1">
    <citation type="submission" date="2016-10" db="EMBL/GenBank/DDBJ databases">
        <authorList>
            <person name="Varghese N."/>
            <person name="Submissions S."/>
        </authorList>
    </citation>
    <scope>NUCLEOTIDE SEQUENCE [LARGE SCALE GENOMIC DNA]</scope>
    <source>
        <strain evidence="2">IBRC-M10078</strain>
    </source>
</reference>
<evidence type="ECO:0000313" key="1">
    <source>
        <dbReference type="EMBL" id="SDP59119.1"/>
    </source>
</evidence>
<dbReference type="SUPFAM" id="SSF100985">
    <property type="entry name" value="Sporulation inhibitor Sda"/>
    <property type="match status" value="1"/>
</dbReference>
<keyword evidence="2" id="KW-1185">Reference proteome</keyword>
<gene>
    <name evidence="1" type="ORF">SAMN05216565_10433</name>
</gene>
<dbReference type="EMBL" id="FNJU01000004">
    <property type="protein sequence ID" value="SDP59119.1"/>
    <property type="molecule type" value="Genomic_DNA"/>
</dbReference>
<protein>
    <submittedName>
        <fullName evidence="1">Sporulation inhibitor A</fullName>
    </submittedName>
</protein>
<organism evidence="1 2">
    <name type="scientific">Litchfieldia salsa</name>
    <dbReference type="NCBI Taxonomy" id="930152"/>
    <lineage>
        <taxon>Bacteria</taxon>
        <taxon>Bacillati</taxon>
        <taxon>Bacillota</taxon>
        <taxon>Bacilli</taxon>
        <taxon>Bacillales</taxon>
        <taxon>Bacillaceae</taxon>
        <taxon>Litchfieldia</taxon>
    </lineage>
</organism>
<dbReference type="Pfam" id="PF08970">
    <property type="entry name" value="Sda"/>
    <property type="match status" value="1"/>
</dbReference>
<evidence type="ECO:0000313" key="2">
    <source>
        <dbReference type="Proteomes" id="UP000199159"/>
    </source>
</evidence>
<dbReference type="Proteomes" id="UP000199159">
    <property type="component" value="Unassembled WGS sequence"/>
</dbReference>
<dbReference type="RefSeq" id="WP_090853084.1">
    <property type="nucleotide sequence ID" value="NZ_FNJU01000004.1"/>
</dbReference>
<sequence>MLNGLYKMKISDTLLIRAYKEAVSLGLSQEFIQMLKEEINHRNLNQKMSS</sequence>
<dbReference type="AlphaFoldDB" id="A0A1H0TYU7"/>
<dbReference type="InterPro" id="IPR036916">
    <property type="entry name" value="Sda_sf"/>
</dbReference>
<proteinExistence type="predicted"/>
<name>A0A1H0TYU7_9BACI</name>
<dbReference type="Gene3D" id="1.10.287.1100">
    <property type="entry name" value="Sporulation inhibitor A"/>
    <property type="match status" value="1"/>
</dbReference>
<dbReference type="STRING" id="930152.SAMN05216565_10433"/>
<accession>A0A1H0TYU7</accession>